<evidence type="ECO:0000313" key="2">
    <source>
        <dbReference type="EMBL" id="CBI77363.1"/>
    </source>
</evidence>
<keyword evidence="1" id="KW-0812">Transmembrane</keyword>
<feature type="transmembrane region" description="Helical" evidence="1">
    <location>
        <begin position="18"/>
        <end position="40"/>
    </location>
</feature>
<organism evidence="2">
    <name type="scientific">Bartonella rochalimae ATCC BAA-1498</name>
    <dbReference type="NCBI Taxonomy" id="685782"/>
    <lineage>
        <taxon>Bacteria</taxon>
        <taxon>Pseudomonadati</taxon>
        <taxon>Pseudomonadota</taxon>
        <taxon>Alphaproteobacteria</taxon>
        <taxon>Hyphomicrobiales</taxon>
        <taxon>Bartonellaceae</taxon>
        <taxon>Bartonella</taxon>
    </lineage>
</organism>
<gene>
    <name evidence="2" type="ORF">BARRO_20020</name>
</gene>
<proteinExistence type="predicted"/>
<keyword evidence="1" id="KW-0472">Membrane</keyword>
<dbReference type="AlphaFoldDB" id="E6YKH5"/>
<sequence length="45" mass="5408">MITSTYLKLIFEDMMYNVIRFVLGIEFINLALLKILRIFLNKMHS</sequence>
<name>E6YKH5_9HYPH</name>
<accession>E6YKH5</accession>
<keyword evidence="1" id="KW-1133">Transmembrane helix</keyword>
<protein>
    <submittedName>
        <fullName evidence="2">Uncharacterized protein</fullName>
    </submittedName>
</protein>
<reference evidence="2" key="1">
    <citation type="journal article" date="2011" name="PLoS Genet.">
        <title>Parallel evolution of a type IV secretion system in radiating lineages of the host-restricted bacterial pathogen Bartonella.</title>
        <authorList>
            <person name="Engel P."/>
            <person name="Salzburger W."/>
            <person name="Liesch M."/>
            <person name="Chang C.C."/>
            <person name="Maruyama S."/>
            <person name="Lanz C."/>
            <person name="Calteau A."/>
            <person name="Lajus A."/>
            <person name="Medigue C."/>
            <person name="Schuster S.C."/>
            <person name="Dehio C."/>
        </authorList>
    </citation>
    <scope>NUCLEOTIDE SEQUENCE</scope>
    <source>
        <strain evidence="2">ATCC BAA-1498</strain>
    </source>
</reference>
<evidence type="ECO:0000256" key="1">
    <source>
        <dbReference type="SAM" id="Phobius"/>
    </source>
</evidence>
<dbReference type="EMBL" id="FN645456">
    <property type="protein sequence ID" value="CBI77363.1"/>
    <property type="molecule type" value="Genomic_DNA"/>
</dbReference>